<evidence type="ECO:0000313" key="1">
    <source>
        <dbReference type="EMBL" id="TDP53705.1"/>
    </source>
</evidence>
<sequence>MSKNNQITKESIVNDCFSLFDEQFTIADFTASIERANQESNEVLDSARTAIKKALCNDTDEDTKYVVDMGSELRDKIEKGEVKLVHNSDGYLFAQLRQGNGRYGKKLAIKEELQEERISADALQLALQMDAIKTQLDTIISTMQEIEGRVADVIQGQRNDRVGLFYSGLSLYYEAKTIKDDVLKKQITAQSLKAISDANSQMIQDIRSSIQYLITEQYQSEKNSMQHVDEHISIIKQCYDIVYRASFLKAEIYQENGEIESMLTALDEYGRFVANMIAPYVGKLSELDKDSVFIEKGTWGTIANTLTGCNELKKMISGNEGYLLSLGGNQNG</sequence>
<evidence type="ECO:0000313" key="2">
    <source>
        <dbReference type="Proteomes" id="UP000295500"/>
    </source>
</evidence>
<dbReference type="Proteomes" id="UP000295500">
    <property type="component" value="Unassembled WGS sequence"/>
</dbReference>
<proteinExistence type="predicted"/>
<gene>
    <name evidence="1" type="ORF">EV211_12320</name>
</gene>
<dbReference type="RefSeq" id="WP_133528704.1">
    <property type="nucleotide sequence ID" value="NZ_SNXO01000023.1"/>
</dbReference>
<dbReference type="AlphaFoldDB" id="A0A4R6Q352"/>
<organism evidence="1 2">
    <name type="scientific">Aminicella lysinilytica</name>
    <dbReference type="NCBI Taxonomy" id="433323"/>
    <lineage>
        <taxon>Bacteria</taxon>
        <taxon>Bacillati</taxon>
        <taxon>Bacillota</taxon>
        <taxon>Clostridia</taxon>
        <taxon>Peptostreptococcales</taxon>
        <taxon>Anaerovoracaceae</taxon>
        <taxon>Aminicella</taxon>
    </lineage>
</organism>
<protein>
    <submittedName>
        <fullName evidence="1">Uncharacterized protein</fullName>
    </submittedName>
</protein>
<dbReference type="OrthoDB" id="2079348at2"/>
<dbReference type="EMBL" id="SNXO01000023">
    <property type="protein sequence ID" value="TDP53705.1"/>
    <property type="molecule type" value="Genomic_DNA"/>
</dbReference>
<reference evidence="1 2" key="1">
    <citation type="submission" date="2019-03" db="EMBL/GenBank/DDBJ databases">
        <title>Genomic Encyclopedia of Type Strains, Phase IV (KMG-IV): sequencing the most valuable type-strain genomes for metagenomic binning, comparative biology and taxonomic classification.</title>
        <authorList>
            <person name="Goeker M."/>
        </authorList>
    </citation>
    <scope>NUCLEOTIDE SEQUENCE [LARGE SCALE GENOMIC DNA]</scope>
    <source>
        <strain evidence="1 2">DSM 28287</strain>
    </source>
</reference>
<comment type="caution">
    <text evidence="1">The sequence shown here is derived from an EMBL/GenBank/DDBJ whole genome shotgun (WGS) entry which is preliminary data.</text>
</comment>
<name>A0A4R6Q352_9FIRM</name>
<keyword evidence="2" id="KW-1185">Reference proteome</keyword>
<accession>A0A4R6Q352</accession>